<evidence type="ECO:0000313" key="4">
    <source>
        <dbReference type="Proteomes" id="UP000054560"/>
    </source>
</evidence>
<proteinExistence type="predicted"/>
<dbReference type="RefSeq" id="XP_014145793.1">
    <property type="nucleotide sequence ID" value="XM_014290318.1"/>
</dbReference>
<evidence type="ECO:0000313" key="3">
    <source>
        <dbReference type="EMBL" id="KNC71891.1"/>
    </source>
</evidence>
<dbReference type="PROSITE" id="PS00018">
    <property type="entry name" value="EF_HAND_1"/>
    <property type="match status" value="1"/>
</dbReference>
<gene>
    <name evidence="3" type="ORF">SARC_15563</name>
</gene>
<dbReference type="GeneID" id="25916067"/>
<dbReference type="SUPFAM" id="SSF47473">
    <property type="entry name" value="EF-hand"/>
    <property type="match status" value="1"/>
</dbReference>
<dbReference type="InterPro" id="IPR002048">
    <property type="entry name" value="EF_hand_dom"/>
</dbReference>
<feature type="domain" description="EF-hand" evidence="2">
    <location>
        <begin position="1"/>
        <end position="31"/>
    </location>
</feature>
<feature type="non-terminal residue" evidence="3">
    <location>
        <position position="52"/>
    </location>
</feature>
<evidence type="ECO:0000259" key="2">
    <source>
        <dbReference type="PROSITE" id="PS50222"/>
    </source>
</evidence>
<dbReference type="EMBL" id="KQ247927">
    <property type="protein sequence ID" value="KNC71891.1"/>
    <property type="molecule type" value="Genomic_DNA"/>
</dbReference>
<organism evidence="3 4">
    <name type="scientific">Sphaeroforma arctica JP610</name>
    <dbReference type="NCBI Taxonomy" id="667725"/>
    <lineage>
        <taxon>Eukaryota</taxon>
        <taxon>Ichthyosporea</taxon>
        <taxon>Ichthyophonida</taxon>
        <taxon>Sphaeroforma</taxon>
    </lineage>
</organism>
<name>A0A0L0F5M8_9EUKA</name>
<keyword evidence="1" id="KW-0106">Calcium</keyword>
<evidence type="ECO:0000256" key="1">
    <source>
        <dbReference type="ARBA" id="ARBA00022837"/>
    </source>
</evidence>
<dbReference type="GO" id="GO:0005509">
    <property type="term" value="F:calcium ion binding"/>
    <property type="evidence" value="ECO:0007669"/>
    <property type="project" value="InterPro"/>
</dbReference>
<protein>
    <recommendedName>
        <fullName evidence="2">EF-hand domain-containing protein</fullName>
    </recommendedName>
</protein>
<dbReference type="InterPro" id="IPR011992">
    <property type="entry name" value="EF-hand-dom_pair"/>
</dbReference>
<reference evidence="3 4" key="1">
    <citation type="submission" date="2011-02" db="EMBL/GenBank/DDBJ databases">
        <title>The Genome Sequence of Sphaeroforma arctica JP610.</title>
        <authorList>
            <consortium name="The Broad Institute Genome Sequencing Platform"/>
            <person name="Russ C."/>
            <person name="Cuomo C."/>
            <person name="Young S.K."/>
            <person name="Zeng Q."/>
            <person name="Gargeya S."/>
            <person name="Alvarado L."/>
            <person name="Berlin A."/>
            <person name="Chapman S.B."/>
            <person name="Chen Z."/>
            <person name="Freedman E."/>
            <person name="Gellesch M."/>
            <person name="Goldberg J."/>
            <person name="Griggs A."/>
            <person name="Gujja S."/>
            <person name="Heilman E."/>
            <person name="Heiman D."/>
            <person name="Howarth C."/>
            <person name="Mehta T."/>
            <person name="Neiman D."/>
            <person name="Pearson M."/>
            <person name="Roberts A."/>
            <person name="Saif S."/>
            <person name="Shea T."/>
            <person name="Shenoy N."/>
            <person name="Sisk P."/>
            <person name="Stolte C."/>
            <person name="Sykes S."/>
            <person name="White J."/>
            <person name="Yandava C."/>
            <person name="Burger G."/>
            <person name="Gray M.W."/>
            <person name="Holland P.W.H."/>
            <person name="King N."/>
            <person name="Lang F.B.F."/>
            <person name="Roger A.J."/>
            <person name="Ruiz-Trillo I."/>
            <person name="Haas B."/>
            <person name="Nusbaum C."/>
            <person name="Birren B."/>
        </authorList>
    </citation>
    <scope>NUCLEOTIDE SEQUENCE [LARGE SCALE GENOMIC DNA]</scope>
    <source>
        <strain evidence="3 4">JP610</strain>
    </source>
</reference>
<sequence length="52" mass="5754">MRAGFLDFDIDKSGALEMDEVRSALLSILRVTPRGLMGDEIIDIATKKIMAE</sequence>
<keyword evidence="4" id="KW-1185">Reference proteome</keyword>
<dbReference type="PROSITE" id="PS50222">
    <property type="entry name" value="EF_HAND_2"/>
    <property type="match status" value="1"/>
</dbReference>
<dbReference type="InterPro" id="IPR018247">
    <property type="entry name" value="EF_Hand_1_Ca_BS"/>
</dbReference>
<dbReference type="AlphaFoldDB" id="A0A0L0F5M8"/>
<accession>A0A0L0F5M8</accession>
<dbReference type="Proteomes" id="UP000054560">
    <property type="component" value="Unassembled WGS sequence"/>
</dbReference>